<dbReference type="SMART" id="SM00530">
    <property type="entry name" value="HTH_XRE"/>
    <property type="match status" value="1"/>
</dbReference>
<dbReference type="OrthoDB" id="7062584at2"/>
<dbReference type="InterPro" id="IPR010982">
    <property type="entry name" value="Lambda_DNA-bd_dom_sf"/>
</dbReference>
<dbReference type="STRING" id="1355015.LK06_000145"/>
<evidence type="ECO:0000256" key="1">
    <source>
        <dbReference type="SAM" id="MobiDB-lite"/>
    </source>
</evidence>
<accession>A0A221NSS4</accession>
<dbReference type="AlphaFoldDB" id="A0A221NSS4"/>
<evidence type="ECO:0000259" key="2">
    <source>
        <dbReference type="PROSITE" id="PS50943"/>
    </source>
</evidence>
<evidence type="ECO:0000313" key="3">
    <source>
        <dbReference type="EMBL" id="ASN22876.1"/>
    </source>
</evidence>
<dbReference type="Pfam" id="PF12900">
    <property type="entry name" value="Pyridox_ox_2"/>
    <property type="match status" value="1"/>
</dbReference>
<dbReference type="KEGG" id="splu:LK06_000145"/>
<dbReference type="SUPFAM" id="SSF47413">
    <property type="entry name" value="lambda repressor-like DNA-binding domains"/>
    <property type="match status" value="1"/>
</dbReference>
<dbReference type="InterPro" id="IPR001387">
    <property type="entry name" value="Cro/C1-type_HTH"/>
</dbReference>
<dbReference type="SUPFAM" id="SSF50475">
    <property type="entry name" value="FMN-binding split barrel"/>
    <property type="match status" value="1"/>
</dbReference>
<dbReference type="EMBL" id="CP022433">
    <property type="protein sequence ID" value="ASN22876.1"/>
    <property type="molecule type" value="Genomic_DNA"/>
</dbReference>
<dbReference type="Gene3D" id="2.30.110.10">
    <property type="entry name" value="Electron Transport, Fmn-binding Protein, Chain A"/>
    <property type="match status" value="1"/>
</dbReference>
<protein>
    <submittedName>
        <fullName evidence="3">DNA-binding protein</fullName>
    </submittedName>
</protein>
<keyword evidence="3" id="KW-0238">DNA-binding</keyword>
<feature type="compositionally biased region" description="Low complexity" evidence="1">
    <location>
        <begin position="1"/>
        <end position="18"/>
    </location>
</feature>
<dbReference type="InterPro" id="IPR024747">
    <property type="entry name" value="Pyridox_Oxase-rel"/>
</dbReference>
<organism evidence="3 4">
    <name type="scientific">Streptomyces pluripotens</name>
    <dbReference type="NCBI Taxonomy" id="1355015"/>
    <lineage>
        <taxon>Bacteria</taxon>
        <taxon>Bacillati</taxon>
        <taxon>Actinomycetota</taxon>
        <taxon>Actinomycetes</taxon>
        <taxon>Kitasatosporales</taxon>
        <taxon>Streptomycetaceae</taxon>
        <taxon>Streptomyces</taxon>
    </lineage>
</organism>
<sequence length="242" mass="25356">MTEPTSPTGPTSPTAPVSRAEPASMTLVTEAPHGDLGRRVAARRAQLGLTRRQTAARAGMAVGYLRYLEEQPGAAPGTGSLIRLAEALETTVTELTGGAVDLPPGPGRAAREPRFTELGPDECRALLGTHGVGRLAVPTATGPVIVPVNYSVVDGAVVFRTSPGATPSLAVGAPVAFEVDRIDDAFSRGWSVLVRGYARTVTDPQEQHRCTEVASSAPWTGGTRDLWVRIDSPTVTGRRITN</sequence>
<proteinExistence type="predicted"/>
<evidence type="ECO:0000313" key="4">
    <source>
        <dbReference type="Proteomes" id="UP000031501"/>
    </source>
</evidence>
<feature type="domain" description="HTH cro/C1-type" evidence="2">
    <location>
        <begin position="40"/>
        <end position="95"/>
    </location>
</feature>
<feature type="region of interest" description="Disordered" evidence="1">
    <location>
        <begin position="1"/>
        <end position="23"/>
    </location>
</feature>
<keyword evidence="4" id="KW-1185">Reference proteome</keyword>
<gene>
    <name evidence="3" type="ORF">LK07_01225</name>
</gene>
<reference evidence="3 4" key="1">
    <citation type="submission" date="2017-07" db="EMBL/GenBank/DDBJ databases">
        <title>Genome sequence of Streptomyces pluripotens MUSC 137T.</title>
        <authorList>
            <person name="Ser H.-L."/>
            <person name="Lee L.-H."/>
        </authorList>
    </citation>
    <scope>NUCLEOTIDE SEQUENCE [LARGE SCALE GENOMIC DNA]</scope>
    <source>
        <strain evidence="3 4">MUSC 137</strain>
    </source>
</reference>
<name>A0A221NSS4_9ACTN</name>
<dbReference type="PROSITE" id="PS50943">
    <property type="entry name" value="HTH_CROC1"/>
    <property type="match status" value="1"/>
</dbReference>
<dbReference type="Proteomes" id="UP000031501">
    <property type="component" value="Chromosome"/>
</dbReference>
<dbReference type="RefSeq" id="WP_078859028.1">
    <property type="nucleotide sequence ID" value="NZ_CP021080.1"/>
</dbReference>
<dbReference type="InterPro" id="IPR012349">
    <property type="entry name" value="Split_barrel_FMN-bd"/>
</dbReference>
<dbReference type="Pfam" id="PF01381">
    <property type="entry name" value="HTH_3"/>
    <property type="match status" value="1"/>
</dbReference>
<dbReference type="Gene3D" id="1.10.260.40">
    <property type="entry name" value="lambda repressor-like DNA-binding domains"/>
    <property type="match status" value="1"/>
</dbReference>
<dbReference type="GO" id="GO:0003677">
    <property type="term" value="F:DNA binding"/>
    <property type="evidence" value="ECO:0007669"/>
    <property type="project" value="UniProtKB-KW"/>
</dbReference>